<dbReference type="InterPro" id="IPR032033">
    <property type="entry name" value="Cytochrome_P460"/>
</dbReference>
<dbReference type="EMBL" id="CP113517">
    <property type="protein sequence ID" value="WAR43822.1"/>
    <property type="molecule type" value="Genomic_DNA"/>
</dbReference>
<gene>
    <name evidence="3" type="ORF">NM686_015765</name>
</gene>
<keyword evidence="1" id="KW-0732">Signal</keyword>
<evidence type="ECO:0000256" key="1">
    <source>
        <dbReference type="SAM" id="SignalP"/>
    </source>
</evidence>
<proteinExistence type="predicted"/>
<dbReference type="CDD" id="cd20753">
    <property type="entry name" value="cyt_P460_Mc-like"/>
    <property type="match status" value="1"/>
</dbReference>
<name>A0ABY7GEW3_9GAMM</name>
<dbReference type="Pfam" id="PF16694">
    <property type="entry name" value="Cytochrome_P460"/>
    <property type="match status" value="1"/>
</dbReference>
<dbReference type="RefSeq" id="WP_255188809.1">
    <property type="nucleotide sequence ID" value="NZ_CP113517.1"/>
</dbReference>
<organism evidence="3 4">
    <name type="scientific">Methylomonas rapida</name>
    <dbReference type="NCBI Taxonomy" id="2963939"/>
    <lineage>
        <taxon>Bacteria</taxon>
        <taxon>Pseudomonadati</taxon>
        <taxon>Pseudomonadota</taxon>
        <taxon>Gammaproteobacteria</taxon>
        <taxon>Methylococcales</taxon>
        <taxon>Methylococcaceae</taxon>
        <taxon>Methylomonas</taxon>
    </lineage>
</organism>
<accession>A0ABY7GEW3</accession>
<feature type="domain" description="Cytochrome P460" evidence="2">
    <location>
        <begin position="37"/>
        <end position="159"/>
    </location>
</feature>
<dbReference type="Proteomes" id="UP001162780">
    <property type="component" value="Chromosome"/>
</dbReference>
<evidence type="ECO:0000313" key="4">
    <source>
        <dbReference type="Proteomes" id="UP001162780"/>
    </source>
</evidence>
<evidence type="ECO:0000313" key="3">
    <source>
        <dbReference type="EMBL" id="WAR43822.1"/>
    </source>
</evidence>
<feature type="signal peptide" evidence="1">
    <location>
        <begin position="1"/>
        <end position="23"/>
    </location>
</feature>
<reference evidence="3" key="1">
    <citation type="submission" date="2022-11" db="EMBL/GenBank/DDBJ databases">
        <title>Methylomonas rapida sp. nov., Carotenoid-Producing Obligate Methanotrophs with High Growth Characteristics and Biotechnological Potential.</title>
        <authorList>
            <person name="Tikhonova E.N."/>
            <person name="Suleimanov R.Z."/>
            <person name="Miroshnikov K."/>
            <person name="Oshkin I.Y."/>
            <person name="Belova S.E."/>
            <person name="Danilova O.V."/>
            <person name="Ashikhmin A."/>
            <person name="Konopkin A."/>
            <person name="But S.Y."/>
            <person name="Khmelenina V.N."/>
            <person name="Kuznetsov N."/>
            <person name="Pimenov N.V."/>
            <person name="Dedysh S.N."/>
        </authorList>
    </citation>
    <scope>NUCLEOTIDE SEQUENCE</scope>
    <source>
        <strain evidence="3">MP1</strain>
    </source>
</reference>
<sequence>MKFNAMTGALLGALLLTLSNAYAETPAAKADKPVHGEYRDWRVLGVSHRTEKNTLRAIVGNDKAIEAARGGKINPWPDGAVIGKIVWKERPHPNWPSAIVPGEFSAAEAMIKDSKKFPETGGWGFGHWEGDKLVMNSKEKSAECFACHTAVKDADYVFTIPALP</sequence>
<protein>
    <submittedName>
        <fullName evidence="3">Cytochrome P460 family protein</fullName>
    </submittedName>
</protein>
<dbReference type="Gene3D" id="3.50.70.20">
    <property type="entry name" value="Cytochrome P460"/>
    <property type="match status" value="1"/>
</dbReference>
<feature type="chain" id="PRO_5047548784" evidence="1">
    <location>
        <begin position="24"/>
        <end position="164"/>
    </location>
</feature>
<evidence type="ECO:0000259" key="2">
    <source>
        <dbReference type="Pfam" id="PF16694"/>
    </source>
</evidence>
<keyword evidence="4" id="KW-1185">Reference proteome</keyword>
<dbReference type="InterPro" id="IPR038142">
    <property type="entry name" value="Cytochrome_P460_sp"/>
</dbReference>